<protein>
    <submittedName>
        <fullName evidence="1">Uncharacterized protein</fullName>
    </submittedName>
</protein>
<gene>
    <name evidence="1" type="ORF">J2S55_001747</name>
</gene>
<reference evidence="1 2" key="1">
    <citation type="submission" date="2023-07" db="EMBL/GenBank/DDBJ databases">
        <title>Sequencing the genomes of 1000 actinobacteria strains.</title>
        <authorList>
            <person name="Klenk H.-P."/>
        </authorList>
    </citation>
    <scope>NUCLEOTIDE SEQUENCE [LARGE SCALE GENOMIC DNA]</scope>
    <source>
        <strain evidence="1 2">DSM 44109</strain>
    </source>
</reference>
<proteinExistence type="predicted"/>
<organism evidence="1 2">
    <name type="scientific">Streptosporangium brasiliense</name>
    <dbReference type="NCBI Taxonomy" id="47480"/>
    <lineage>
        <taxon>Bacteria</taxon>
        <taxon>Bacillati</taxon>
        <taxon>Actinomycetota</taxon>
        <taxon>Actinomycetes</taxon>
        <taxon>Streptosporangiales</taxon>
        <taxon>Streptosporangiaceae</taxon>
        <taxon>Streptosporangium</taxon>
    </lineage>
</organism>
<dbReference type="RefSeq" id="WP_306858591.1">
    <property type="nucleotide sequence ID" value="NZ_JAUSRB010000002.1"/>
</dbReference>
<keyword evidence="2" id="KW-1185">Reference proteome</keyword>
<comment type="caution">
    <text evidence="1">The sequence shown here is derived from an EMBL/GenBank/DDBJ whole genome shotgun (WGS) entry which is preliminary data.</text>
</comment>
<sequence length="88" mass="9197">MSLTDVPPTVRVEVVAWKEAAAAAGRSALLCATGCRLGATGRLAGLAAPRSPRASRTGLLLPVLIASPIRDQRATWTDDSFHLATSAW</sequence>
<accession>A0ABT9QZT4</accession>
<evidence type="ECO:0000313" key="2">
    <source>
        <dbReference type="Proteomes" id="UP001230426"/>
    </source>
</evidence>
<dbReference type="EMBL" id="JAUSRB010000002">
    <property type="protein sequence ID" value="MDP9862481.1"/>
    <property type="molecule type" value="Genomic_DNA"/>
</dbReference>
<name>A0ABT9QZT4_9ACTN</name>
<evidence type="ECO:0000313" key="1">
    <source>
        <dbReference type="EMBL" id="MDP9862481.1"/>
    </source>
</evidence>
<dbReference type="Proteomes" id="UP001230426">
    <property type="component" value="Unassembled WGS sequence"/>
</dbReference>